<keyword evidence="2" id="KW-1185">Reference proteome</keyword>
<dbReference type="AlphaFoldDB" id="A0AAV4UAV9"/>
<dbReference type="EMBL" id="BPLQ01011001">
    <property type="protein sequence ID" value="GIY54908.1"/>
    <property type="molecule type" value="Genomic_DNA"/>
</dbReference>
<sequence>MANIAQDVLGEFKCLTKHEENRMKDPIRSVGNYQDKETEINMRNKDDQFFSDQRDGDFRRVEVVTAAEVEEISVRGYFGNNEGRIACSIATVEETRLEFDMLTKEMEVDPTTGDISGEI</sequence>
<comment type="caution">
    <text evidence="1">The sequence shown here is derived from an EMBL/GenBank/DDBJ whole genome shotgun (WGS) entry which is preliminary data.</text>
</comment>
<gene>
    <name evidence="1" type="ORF">CDAR_201291</name>
</gene>
<accession>A0AAV4UAV9</accession>
<evidence type="ECO:0000313" key="2">
    <source>
        <dbReference type="Proteomes" id="UP001054837"/>
    </source>
</evidence>
<dbReference type="Proteomes" id="UP001054837">
    <property type="component" value="Unassembled WGS sequence"/>
</dbReference>
<proteinExistence type="predicted"/>
<name>A0AAV4UAV9_9ARAC</name>
<evidence type="ECO:0000313" key="1">
    <source>
        <dbReference type="EMBL" id="GIY54908.1"/>
    </source>
</evidence>
<reference evidence="1 2" key="1">
    <citation type="submission" date="2021-06" db="EMBL/GenBank/DDBJ databases">
        <title>Caerostris darwini draft genome.</title>
        <authorList>
            <person name="Kono N."/>
            <person name="Arakawa K."/>
        </authorList>
    </citation>
    <scope>NUCLEOTIDE SEQUENCE [LARGE SCALE GENOMIC DNA]</scope>
</reference>
<organism evidence="1 2">
    <name type="scientific">Caerostris darwini</name>
    <dbReference type="NCBI Taxonomy" id="1538125"/>
    <lineage>
        <taxon>Eukaryota</taxon>
        <taxon>Metazoa</taxon>
        <taxon>Ecdysozoa</taxon>
        <taxon>Arthropoda</taxon>
        <taxon>Chelicerata</taxon>
        <taxon>Arachnida</taxon>
        <taxon>Araneae</taxon>
        <taxon>Araneomorphae</taxon>
        <taxon>Entelegynae</taxon>
        <taxon>Araneoidea</taxon>
        <taxon>Araneidae</taxon>
        <taxon>Caerostris</taxon>
    </lineage>
</organism>
<protein>
    <submittedName>
        <fullName evidence="1">Uncharacterized protein</fullName>
    </submittedName>
</protein>